<keyword evidence="3" id="KW-1185">Reference proteome</keyword>
<evidence type="ECO:0000313" key="3">
    <source>
        <dbReference type="Proteomes" id="UP000320593"/>
    </source>
</evidence>
<protein>
    <submittedName>
        <fullName evidence="2">Uncharacterized protein</fullName>
    </submittedName>
</protein>
<dbReference type="AlphaFoldDB" id="A0A562SE88"/>
<keyword evidence="1" id="KW-0472">Membrane</keyword>
<accession>A0A562SE88</accession>
<keyword evidence="1" id="KW-0812">Transmembrane</keyword>
<keyword evidence="1" id="KW-1133">Transmembrane helix</keyword>
<dbReference type="OrthoDB" id="7871305at2"/>
<name>A0A562SE88_9HYPH</name>
<feature type="transmembrane region" description="Helical" evidence="1">
    <location>
        <begin position="26"/>
        <end position="51"/>
    </location>
</feature>
<evidence type="ECO:0000313" key="2">
    <source>
        <dbReference type="EMBL" id="TWI79522.1"/>
    </source>
</evidence>
<dbReference type="Proteomes" id="UP000320593">
    <property type="component" value="Unassembled WGS sequence"/>
</dbReference>
<evidence type="ECO:0000256" key="1">
    <source>
        <dbReference type="SAM" id="Phobius"/>
    </source>
</evidence>
<proteinExistence type="predicted"/>
<gene>
    <name evidence="2" type="ORF">JM93_04361</name>
</gene>
<reference evidence="2 3" key="1">
    <citation type="submission" date="2019-07" db="EMBL/GenBank/DDBJ databases">
        <title>Genomic Encyclopedia of Archaeal and Bacterial Type Strains, Phase II (KMG-II): from individual species to whole genera.</title>
        <authorList>
            <person name="Goeker M."/>
        </authorList>
    </citation>
    <scope>NUCLEOTIDE SEQUENCE [LARGE SCALE GENOMIC DNA]</scope>
    <source>
        <strain evidence="2 3">ATCC BAA-252</strain>
    </source>
</reference>
<feature type="transmembrane region" description="Helical" evidence="1">
    <location>
        <begin position="117"/>
        <end position="135"/>
    </location>
</feature>
<dbReference type="EMBL" id="VLLF01000015">
    <property type="protein sequence ID" value="TWI79522.1"/>
    <property type="molecule type" value="Genomic_DNA"/>
</dbReference>
<sequence length="139" mass="14212">MRSVPLAFSAASRDLRGMVRRTKRNIVIMAIAAASFGTAYLAGLAALGIYLSEKLGALGAALVIASGMIGVGLGLLIVLAILKKIDQRRSAKRRASQRLAIAAAVSVLPQLTNRKSIIALAALGGLALFAARGGGDDGT</sequence>
<dbReference type="RefSeq" id="WP_145347648.1">
    <property type="nucleotide sequence ID" value="NZ_SMLY01000046.1"/>
</dbReference>
<comment type="caution">
    <text evidence="2">The sequence shown here is derived from an EMBL/GenBank/DDBJ whole genome shotgun (WGS) entry which is preliminary data.</text>
</comment>
<organism evidence="2 3">
    <name type="scientific">Roseibium hamelinense</name>
    <dbReference type="NCBI Taxonomy" id="150831"/>
    <lineage>
        <taxon>Bacteria</taxon>
        <taxon>Pseudomonadati</taxon>
        <taxon>Pseudomonadota</taxon>
        <taxon>Alphaproteobacteria</taxon>
        <taxon>Hyphomicrobiales</taxon>
        <taxon>Stappiaceae</taxon>
        <taxon>Roseibium</taxon>
    </lineage>
</organism>
<feature type="transmembrane region" description="Helical" evidence="1">
    <location>
        <begin position="57"/>
        <end position="82"/>
    </location>
</feature>